<evidence type="ECO:0000313" key="2">
    <source>
        <dbReference type="Proteomes" id="UP000660339"/>
    </source>
</evidence>
<evidence type="ECO:0000313" key="1">
    <source>
        <dbReference type="EMBL" id="GIG17480.1"/>
    </source>
</evidence>
<protein>
    <submittedName>
        <fullName evidence="1">Uncharacterized protein</fullName>
    </submittedName>
</protein>
<dbReference type="EMBL" id="BONJ01000031">
    <property type="protein sequence ID" value="GIG17480.1"/>
    <property type="molecule type" value="Genomic_DNA"/>
</dbReference>
<dbReference type="Proteomes" id="UP000660339">
    <property type="component" value="Unassembled WGS sequence"/>
</dbReference>
<gene>
    <name evidence="1" type="ORF">Cme02nite_58120</name>
</gene>
<proteinExistence type="predicted"/>
<reference evidence="1" key="1">
    <citation type="submission" date="2021-01" db="EMBL/GenBank/DDBJ databases">
        <title>Whole genome shotgun sequence of Catellatospora methionotrophica NBRC 14553.</title>
        <authorList>
            <person name="Komaki H."/>
            <person name="Tamura T."/>
        </authorList>
    </citation>
    <scope>NUCLEOTIDE SEQUENCE</scope>
    <source>
        <strain evidence="1">NBRC 14553</strain>
    </source>
</reference>
<organism evidence="1 2">
    <name type="scientific">Catellatospora methionotrophica</name>
    <dbReference type="NCBI Taxonomy" id="121620"/>
    <lineage>
        <taxon>Bacteria</taxon>
        <taxon>Bacillati</taxon>
        <taxon>Actinomycetota</taxon>
        <taxon>Actinomycetes</taxon>
        <taxon>Micromonosporales</taxon>
        <taxon>Micromonosporaceae</taxon>
        <taxon>Catellatospora</taxon>
    </lineage>
</organism>
<name>A0A8J3LFN2_9ACTN</name>
<comment type="caution">
    <text evidence="1">The sequence shown here is derived from an EMBL/GenBank/DDBJ whole genome shotgun (WGS) entry which is preliminary data.</text>
</comment>
<keyword evidence="2" id="KW-1185">Reference proteome</keyword>
<accession>A0A8J3LFN2</accession>
<dbReference type="RefSeq" id="WP_166388372.1">
    <property type="nucleotide sequence ID" value="NZ_BAAATT010000037.1"/>
</dbReference>
<sequence length="162" mass="17152">MSGLVTHTELLDRVARSADAGDFDAAASSLVALRRSGGAAGGDGLRPLLDLAAGLPPAHLQALLRALLRLRRADRGWHADSVIGALCPLLPGELPPDLVAELLAFAEDSSYDIPVMTLAKLVALHLRHAPLPPAVLATVRRRERESLWLRELAATAAARSAR</sequence>
<dbReference type="AlphaFoldDB" id="A0A8J3LFN2"/>